<evidence type="ECO:0000256" key="4">
    <source>
        <dbReference type="ARBA" id="ARBA00023163"/>
    </source>
</evidence>
<evidence type="ECO:0000256" key="1">
    <source>
        <dbReference type="ARBA" id="ARBA00004123"/>
    </source>
</evidence>
<evidence type="ECO:0000313" key="8">
    <source>
        <dbReference type="Proteomes" id="UP000092583"/>
    </source>
</evidence>
<dbReference type="Proteomes" id="UP000092583">
    <property type="component" value="Unassembled WGS sequence"/>
</dbReference>
<feature type="compositionally biased region" description="Low complexity" evidence="6">
    <location>
        <begin position="18"/>
        <end position="29"/>
    </location>
</feature>
<evidence type="ECO:0000256" key="3">
    <source>
        <dbReference type="ARBA" id="ARBA00023015"/>
    </source>
</evidence>
<feature type="compositionally biased region" description="Polar residues" evidence="6">
    <location>
        <begin position="36"/>
        <end position="49"/>
    </location>
</feature>
<feature type="region of interest" description="Disordered" evidence="6">
    <location>
        <begin position="166"/>
        <end position="285"/>
    </location>
</feature>
<comment type="subcellular location">
    <subcellularLocation>
        <location evidence="1">Nucleus</location>
    </subcellularLocation>
</comment>
<sequence length="285" mass="32109">MSSSTPTSNQNQPFKTDSLLPTSLPSATLGRRRHISQTQTSQTGESENLNTEERFQKGLDDEHEKWNERIDKEVKGVVEGLKDLVELANIGPNPSPLQSSTLPLHLPLRTSSLIRSAQNLRDIAHELKLLLVLGDEQGLVQRRDYEMDLVRKEIQRKRGEVGKELGGLLGLPLDEQQGKGEQQEKMDDTPTATATDNDGQDVMMDQSENILRDQENTSDIITESQQPFPEDTAPQQQQQHQQQQEEEEEDSSHPTINTNPNANSESMEVDQTNEEDDEDDFEEVS</sequence>
<protein>
    <submittedName>
        <fullName evidence="7">Uncharacterized protein</fullName>
    </submittedName>
</protein>
<dbReference type="GO" id="GO:0006357">
    <property type="term" value="P:regulation of transcription by RNA polymerase II"/>
    <property type="evidence" value="ECO:0007669"/>
    <property type="project" value="InterPro"/>
</dbReference>
<feature type="compositionally biased region" description="Acidic residues" evidence="6">
    <location>
        <begin position="267"/>
        <end position="285"/>
    </location>
</feature>
<comment type="similarity">
    <text evidence="2">Belongs to the Mediator complex subunit 22 family.</text>
</comment>
<dbReference type="STRING" id="1331196.A0A1B9IJU7"/>
<gene>
    <name evidence="7" type="ORF">L486_07129</name>
</gene>
<feature type="compositionally biased region" description="Basic and acidic residues" evidence="6">
    <location>
        <begin position="176"/>
        <end position="188"/>
    </location>
</feature>
<feature type="region of interest" description="Disordered" evidence="6">
    <location>
        <begin position="1"/>
        <end position="67"/>
    </location>
</feature>
<keyword evidence="3" id="KW-0805">Transcription regulation</keyword>
<dbReference type="EMBL" id="KI669466">
    <property type="protein sequence ID" value="OCF55644.1"/>
    <property type="molecule type" value="Genomic_DNA"/>
</dbReference>
<dbReference type="GO" id="GO:0003712">
    <property type="term" value="F:transcription coregulator activity"/>
    <property type="evidence" value="ECO:0007669"/>
    <property type="project" value="InterPro"/>
</dbReference>
<proteinExistence type="inferred from homology"/>
<dbReference type="AlphaFoldDB" id="A0A1B9IJU7"/>
<feature type="compositionally biased region" description="Polar residues" evidence="6">
    <location>
        <begin position="1"/>
        <end position="15"/>
    </location>
</feature>
<organism evidence="7 8">
    <name type="scientific">Kwoniella mangroviensis CBS 10435</name>
    <dbReference type="NCBI Taxonomy" id="1331196"/>
    <lineage>
        <taxon>Eukaryota</taxon>
        <taxon>Fungi</taxon>
        <taxon>Dikarya</taxon>
        <taxon>Basidiomycota</taxon>
        <taxon>Agaricomycotina</taxon>
        <taxon>Tremellomycetes</taxon>
        <taxon>Tremellales</taxon>
        <taxon>Cryptococcaceae</taxon>
        <taxon>Kwoniella</taxon>
    </lineage>
</organism>
<dbReference type="InterPro" id="IPR009332">
    <property type="entry name" value="Med22"/>
</dbReference>
<evidence type="ECO:0000256" key="5">
    <source>
        <dbReference type="ARBA" id="ARBA00023242"/>
    </source>
</evidence>
<reference evidence="8" key="2">
    <citation type="submission" date="2013-12" db="EMBL/GenBank/DDBJ databases">
        <title>Evolution of pathogenesis and genome organization in the Tremellales.</title>
        <authorList>
            <person name="Cuomo C."/>
            <person name="Litvintseva A."/>
            <person name="Heitman J."/>
            <person name="Chen Y."/>
            <person name="Sun S."/>
            <person name="Springer D."/>
            <person name="Dromer F."/>
            <person name="Young S."/>
            <person name="Zeng Q."/>
            <person name="Chapman S."/>
            <person name="Gujja S."/>
            <person name="Saif S."/>
            <person name="Birren B."/>
        </authorList>
    </citation>
    <scope>NUCLEOTIDE SEQUENCE [LARGE SCALE GENOMIC DNA]</scope>
    <source>
        <strain evidence="8">CBS 10435</strain>
    </source>
</reference>
<accession>A0A1B9IJU7</accession>
<name>A0A1B9IJU7_9TREE</name>
<feature type="compositionally biased region" description="Polar residues" evidence="6">
    <location>
        <begin position="253"/>
        <end position="266"/>
    </location>
</feature>
<keyword evidence="5" id="KW-0539">Nucleus</keyword>
<dbReference type="Pfam" id="PF06179">
    <property type="entry name" value="Med22"/>
    <property type="match status" value="1"/>
</dbReference>
<feature type="compositionally biased region" description="Basic and acidic residues" evidence="6">
    <location>
        <begin position="51"/>
        <end position="67"/>
    </location>
</feature>
<dbReference type="OrthoDB" id="203279at2759"/>
<keyword evidence="8" id="KW-1185">Reference proteome</keyword>
<feature type="compositionally biased region" description="Polar residues" evidence="6">
    <location>
        <begin position="217"/>
        <end position="227"/>
    </location>
</feature>
<dbReference type="GO" id="GO:0016592">
    <property type="term" value="C:mediator complex"/>
    <property type="evidence" value="ECO:0007669"/>
    <property type="project" value="InterPro"/>
</dbReference>
<evidence type="ECO:0000256" key="2">
    <source>
        <dbReference type="ARBA" id="ARBA00005942"/>
    </source>
</evidence>
<keyword evidence="4" id="KW-0804">Transcription</keyword>
<evidence type="ECO:0000256" key="6">
    <source>
        <dbReference type="SAM" id="MobiDB-lite"/>
    </source>
</evidence>
<evidence type="ECO:0000313" key="7">
    <source>
        <dbReference type="EMBL" id="OCF55644.1"/>
    </source>
</evidence>
<reference evidence="7 8" key="1">
    <citation type="submission" date="2013-07" db="EMBL/GenBank/DDBJ databases">
        <title>The Genome Sequence of Kwoniella mangroviensis CBS10435.</title>
        <authorList>
            <consortium name="The Broad Institute Genome Sequencing Platform"/>
            <person name="Cuomo C."/>
            <person name="Litvintseva A."/>
            <person name="Chen Y."/>
            <person name="Heitman J."/>
            <person name="Sun S."/>
            <person name="Springer D."/>
            <person name="Dromer F."/>
            <person name="Young S.K."/>
            <person name="Zeng Q."/>
            <person name="Gargeya S."/>
            <person name="Fitzgerald M."/>
            <person name="Abouelleil A."/>
            <person name="Alvarado L."/>
            <person name="Berlin A.M."/>
            <person name="Chapman S.B."/>
            <person name="Dewar J."/>
            <person name="Goldberg J."/>
            <person name="Griggs A."/>
            <person name="Gujja S."/>
            <person name="Hansen M."/>
            <person name="Howarth C."/>
            <person name="Imamovic A."/>
            <person name="Larimer J."/>
            <person name="McCowan C."/>
            <person name="Murphy C."/>
            <person name="Pearson M."/>
            <person name="Priest M."/>
            <person name="Roberts A."/>
            <person name="Saif S."/>
            <person name="Shea T."/>
            <person name="Sykes S."/>
            <person name="Wortman J."/>
            <person name="Nusbaum C."/>
            <person name="Birren B."/>
        </authorList>
    </citation>
    <scope>NUCLEOTIDE SEQUENCE [LARGE SCALE GENOMIC DNA]</scope>
    <source>
        <strain evidence="7 8">CBS 10435</strain>
    </source>
</reference>